<evidence type="ECO:0000313" key="2">
    <source>
        <dbReference type="EMBL" id="GGG29470.1"/>
    </source>
</evidence>
<protein>
    <recommendedName>
        <fullName evidence="4">GAP family protein</fullName>
    </recommendedName>
</protein>
<sequence length="218" mass="24992">MTTDMMLYVVGLALLDAISPTIIGVTLWLLVTMDKKIVSRISIYLGTIMLLYFLLGIVMMESMPGLMYLLEQLRQYKWLVRIVFGLGVLLFALSFLVPYEKKATIPKAKSYHMKAMIGLGLTTFMIEAGMALPYFILINLLTAENVPLYHWMPIIMLYNFTMILPAFVLLLIYRCGIKAIQPIFDNWQHKLNQHSHSVMAWLLCIIGVILIFYTIDSL</sequence>
<evidence type="ECO:0000313" key="3">
    <source>
        <dbReference type="Proteomes" id="UP000616608"/>
    </source>
</evidence>
<organism evidence="2 3">
    <name type="scientific">Lysinibacillus alkalisoli</name>
    <dbReference type="NCBI Taxonomy" id="1911548"/>
    <lineage>
        <taxon>Bacteria</taxon>
        <taxon>Bacillati</taxon>
        <taxon>Bacillota</taxon>
        <taxon>Bacilli</taxon>
        <taxon>Bacillales</taxon>
        <taxon>Bacillaceae</taxon>
        <taxon>Lysinibacillus</taxon>
    </lineage>
</organism>
<feature type="transmembrane region" description="Helical" evidence="1">
    <location>
        <begin position="148"/>
        <end position="173"/>
    </location>
</feature>
<dbReference type="Pfam" id="PF11139">
    <property type="entry name" value="SfLAP"/>
    <property type="match status" value="1"/>
</dbReference>
<comment type="caution">
    <text evidence="2">The sequence shown here is derived from an EMBL/GenBank/DDBJ whole genome shotgun (WGS) entry which is preliminary data.</text>
</comment>
<gene>
    <name evidence="2" type="ORF">GCM10007425_25120</name>
</gene>
<dbReference type="EMBL" id="BMJT01000008">
    <property type="protein sequence ID" value="GGG29470.1"/>
    <property type="molecule type" value="Genomic_DNA"/>
</dbReference>
<keyword evidence="1" id="KW-0472">Membrane</keyword>
<accession>A0A917LJ56</accession>
<feature type="transmembrane region" description="Helical" evidence="1">
    <location>
        <begin position="6"/>
        <end position="31"/>
    </location>
</feature>
<dbReference type="RefSeq" id="WP_188615403.1">
    <property type="nucleotide sequence ID" value="NZ_BMJT01000008.1"/>
</dbReference>
<feature type="transmembrane region" description="Helical" evidence="1">
    <location>
        <begin position="117"/>
        <end position="136"/>
    </location>
</feature>
<feature type="transmembrane region" description="Helical" evidence="1">
    <location>
        <begin position="78"/>
        <end position="97"/>
    </location>
</feature>
<keyword evidence="3" id="KW-1185">Reference proteome</keyword>
<feature type="transmembrane region" description="Helical" evidence="1">
    <location>
        <begin position="198"/>
        <end position="215"/>
    </location>
</feature>
<keyword evidence="1" id="KW-1133">Transmembrane helix</keyword>
<dbReference type="Proteomes" id="UP000616608">
    <property type="component" value="Unassembled WGS sequence"/>
</dbReference>
<name>A0A917LJ56_9BACI</name>
<dbReference type="AlphaFoldDB" id="A0A917LJ56"/>
<dbReference type="InterPro" id="IPR021315">
    <property type="entry name" value="Gap/Sap"/>
</dbReference>
<evidence type="ECO:0008006" key="4">
    <source>
        <dbReference type="Google" id="ProtNLM"/>
    </source>
</evidence>
<reference evidence="2" key="2">
    <citation type="submission" date="2020-09" db="EMBL/GenBank/DDBJ databases">
        <authorList>
            <person name="Sun Q."/>
            <person name="Zhou Y."/>
        </authorList>
    </citation>
    <scope>NUCLEOTIDE SEQUENCE</scope>
    <source>
        <strain evidence="2">CGMCC 1.15760</strain>
    </source>
</reference>
<proteinExistence type="predicted"/>
<feature type="transmembrane region" description="Helical" evidence="1">
    <location>
        <begin position="43"/>
        <end position="66"/>
    </location>
</feature>
<evidence type="ECO:0000256" key="1">
    <source>
        <dbReference type="SAM" id="Phobius"/>
    </source>
</evidence>
<reference evidence="2" key="1">
    <citation type="journal article" date="2014" name="Int. J. Syst. Evol. Microbiol.">
        <title>Complete genome sequence of Corynebacterium casei LMG S-19264T (=DSM 44701T), isolated from a smear-ripened cheese.</title>
        <authorList>
            <consortium name="US DOE Joint Genome Institute (JGI-PGF)"/>
            <person name="Walter F."/>
            <person name="Albersmeier A."/>
            <person name="Kalinowski J."/>
            <person name="Ruckert C."/>
        </authorList>
    </citation>
    <scope>NUCLEOTIDE SEQUENCE</scope>
    <source>
        <strain evidence="2">CGMCC 1.15760</strain>
    </source>
</reference>
<keyword evidence="1" id="KW-0812">Transmembrane</keyword>